<comment type="similarity">
    <text evidence="1">Belongs to the AHA1 family.</text>
</comment>
<dbReference type="SUPFAM" id="SSF55961">
    <property type="entry name" value="Bet v1-like"/>
    <property type="match status" value="1"/>
</dbReference>
<dbReference type="InterPro" id="IPR023393">
    <property type="entry name" value="START-like_dom_sf"/>
</dbReference>
<reference evidence="3 4" key="1">
    <citation type="submission" date="2019-06" db="EMBL/GenBank/DDBJ databases">
        <title>Sorghum-associated microbial communities from plants grown in Nebraska, USA.</title>
        <authorList>
            <person name="Schachtman D."/>
        </authorList>
    </citation>
    <scope>NUCLEOTIDE SEQUENCE [LARGE SCALE GENOMIC DNA]</scope>
    <source>
        <strain evidence="3 4">1209</strain>
    </source>
</reference>
<organism evidence="3 4">
    <name type="scientific">Chitinophaga polysaccharea</name>
    <dbReference type="NCBI Taxonomy" id="1293035"/>
    <lineage>
        <taxon>Bacteria</taxon>
        <taxon>Pseudomonadati</taxon>
        <taxon>Bacteroidota</taxon>
        <taxon>Chitinophagia</taxon>
        <taxon>Chitinophagales</taxon>
        <taxon>Chitinophagaceae</taxon>
        <taxon>Chitinophaga</taxon>
    </lineage>
</organism>
<accession>A0A561PXA7</accession>
<evidence type="ECO:0000313" key="3">
    <source>
        <dbReference type="EMBL" id="TWF42752.1"/>
    </source>
</evidence>
<sequence>MSNTPLVIERILDAPVNAVWEAITDKDKMKQWYFDLSAFSPTVGFEFSFSGGSETKQYLHHCKITEVIPGKKLSYTWRYEGYPGNSEVTWELAAEGKKTKLTLTHTGLHTFPSGEDSNFGVASFTQGWTYIIGTSLPEYLAKQAVAQ</sequence>
<name>A0A561PXA7_9BACT</name>
<dbReference type="AlphaFoldDB" id="A0A561PXA7"/>
<dbReference type="Gene3D" id="3.30.530.20">
    <property type="match status" value="1"/>
</dbReference>
<dbReference type="CDD" id="cd07814">
    <property type="entry name" value="SRPBCC_CalC_Aha1-like"/>
    <property type="match status" value="1"/>
</dbReference>
<comment type="caution">
    <text evidence="3">The sequence shown here is derived from an EMBL/GenBank/DDBJ whole genome shotgun (WGS) entry which is preliminary data.</text>
</comment>
<proteinExistence type="inferred from homology"/>
<feature type="domain" description="Activator of Hsp90 ATPase homologue 1/2-like C-terminal" evidence="2">
    <location>
        <begin position="13"/>
        <end position="140"/>
    </location>
</feature>
<dbReference type="InterPro" id="IPR013538">
    <property type="entry name" value="ASHA1/2-like_C"/>
</dbReference>
<dbReference type="OrthoDB" id="2355173at2"/>
<gene>
    <name evidence="3" type="ORF">FHW36_102513</name>
</gene>
<dbReference type="Pfam" id="PF08327">
    <property type="entry name" value="AHSA1"/>
    <property type="match status" value="1"/>
</dbReference>
<dbReference type="RefSeq" id="WP_145667052.1">
    <property type="nucleotide sequence ID" value="NZ_VIWO01000002.1"/>
</dbReference>
<evidence type="ECO:0000259" key="2">
    <source>
        <dbReference type="Pfam" id="PF08327"/>
    </source>
</evidence>
<protein>
    <submittedName>
        <fullName evidence="3">Uncharacterized protein YndB with AHSA1/START domain</fullName>
    </submittedName>
</protein>
<evidence type="ECO:0000256" key="1">
    <source>
        <dbReference type="ARBA" id="ARBA00006817"/>
    </source>
</evidence>
<dbReference type="EMBL" id="VIWO01000002">
    <property type="protein sequence ID" value="TWF42752.1"/>
    <property type="molecule type" value="Genomic_DNA"/>
</dbReference>
<dbReference type="Proteomes" id="UP000320811">
    <property type="component" value="Unassembled WGS sequence"/>
</dbReference>
<evidence type="ECO:0000313" key="4">
    <source>
        <dbReference type="Proteomes" id="UP000320811"/>
    </source>
</evidence>
<keyword evidence="4" id="KW-1185">Reference proteome</keyword>